<evidence type="ECO:0000256" key="3">
    <source>
        <dbReference type="ARBA" id="ARBA00022679"/>
    </source>
</evidence>
<dbReference type="InterPro" id="IPR002213">
    <property type="entry name" value="UDP_glucos_trans"/>
</dbReference>
<evidence type="ECO:0000256" key="1">
    <source>
        <dbReference type="ARBA" id="ARBA00006962"/>
    </source>
</evidence>
<proteinExistence type="inferred from homology"/>
<comment type="similarity">
    <text evidence="1">Belongs to the glycosyltransferase 28 family.</text>
</comment>
<dbReference type="InterPro" id="IPR048284">
    <property type="entry name" value="EryCIII-like_N"/>
</dbReference>
<dbReference type="InterPro" id="IPR050426">
    <property type="entry name" value="Glycosyltransferase_28"/>
</dbReference>
<accession>A0A0K1H3G8</accession>
<dbReference type="AlphaFoldDB" id="A0A0K1H3G8"/>
<name>A0A0K1H3G8_9ACTN</name>
<evidence type="ECO:0000259" key="5">
    <source>
        <dbReference type="Pfam" id="PF21036"/>
    </source>
</evidence>
<dbReference type="SUPFAM" id="SSF53756">
    <property type="entry name" value="UDP-Glycosyltransferase/glycogen phosphorylase"/>
    <property type="match status" value="1"/>
</dbReference>
<feature type="domain" description="Erythromycin biosynthesis protein CIII-like N-terminal" evidence="5">
    <location>
        <begin position="23"/>
        <end position="259"/>
    </location>
</feature>
<dbReference type="PANTHER" id="PTHR48050">
    <property type="entry name" value="STEROL 3-BETA-GLUCOSYLTRANSFERASE"/>
    <property type="match status" value="1"/>
</dbReference>
<dbReference type="Pfam" id="PF21036">
    <property type="entry name" value="EryCIII-like_N"/>
    <property type="match status" value="1"/>
</dbReference>
<dbReference type="Gene3D" id="3.40.50.2000">
    <property type="entry name" value="Glycogen Phosphorylase B"/>
    <property type="match status" value="2"/>
</dbReference>
<dbReference type="EMBL" id="KP410250">
    <property type="protein sequence ID" value="AKT74299.1"/>
    <property type="molecule type" value="Genomic_DNA"/>
</dbReference>
<dbReference type="GO" id="GO:0017000">
    <property type="term" value="P:antibiotic biosynthetic process"/>
    <property type="evidence" value="ECO:0007669"/>
    <property type="project" value="UniProtKB-ARBA"/>
</dbReference>
<dbReference type="GO" id="GO:0016758">
    <property type="term" value="F:hexosyltransferase activity"/>
    <property type="evidence" value="ECO:0007669"/>
    <property type="project" value="UniProtKB-ARBA"/>
</dbReference>
<evidence type="ECO:0000256" key="2">
    <source>
        <dbReference type="ARBA" id="ARBA00022676"/>
    </source>
</evidence>
<sequence>MRILFVVWPMAAHLYPIVPLARAFQAAGHETRVASHPALVDEIARAGLTAVSVGTPDTMPALSEVGDYVLPEEERSRLAKAFNISPADEHAWFMFSYFALAGTRIFHSPGGGSDGAVPGTDHLVDIVRAWKPDLVLWDMWPGAAIAARVTGAAQARFLWGPDYCGWARQRYLRLGGAEWTGRQEPLAEAVTEAAQRYGVTVDDELLLGQLTLDPTPTVLRLDTPATAVSMRRVPYTSTDVVPDWLRRPPGRPRVAMSLGMSGREYATNGALVTKLLEMVAGLDIEVVATFSEVQLTGQRVPDNVRTLDYVPFNQLLPTCSAIVHHGGSGTVMAAVAHRVPQLIEEEGLEAATYAPYVMRHGAGLTLDHKKQSVDVMRARLLRVLHEPSFRSGADTLHAEWLAMPSPRDVVPVLEELARHHRRRG</sequence>
<keyword evidence="2" id="KW-0328">Glycosyltransferase</keyword>
<dbReference type="InterPro" id="IPR010610">
    <property type="entry name" value="EryCIII-like_C"/>
</dbReference>
<dbReference type="PANTHER" id="PTHR48050:SF13">
    <property type="entry name" value="STEROL 3-BETA-GLUCOSYLTRANSFERASE UGT80A2"/>
    <property type="match status" value="1"/>
</dbReference>
<evidence type="ECO:0000259" key="4">
    <source>
        <dbReference type="Pfam" id="PF06722"/>
    </source>
</evidence>
<feature type="domain" description="Erythromycin biosynthesis protein CIII-like C-terminal" evidence="4">
    <location>
        <begin position="274"/>
        <end position="416"/>
    </location>
</feature>
<evidence type="ECO:0000313" key="6">
    <source>
        <dbReference type="EMBL" id="AKT74299.1"/>
    </source>
</evidence>
<keyword evidence="3" id="KW-0808">Transferase</keyword>
<reference evidence="6" key="1">
    <citation type="journal article" date="2015" name="Chem. Sci.">
        <title>Biosynthesis of trioxacarcin revealing a different starter unit and complex tailoring steps for type II polyketide synthase.</title>
        <authorList>
            <person name="Zhang M."/>
            <person name="Hou X.-F."/>
            <person name="Qi L.-H."/>
            <person name="Yin Y."/>
            <person name="Li Q."/>
            <person name="Pan H.-X."/>
            <person name="Chen X.-Y."/>
            <person name="Tang G.-L."/>
        </authorList>
    </citation>
    <scope>NUCLEOTIDE SEQUENCE</scope>
    <source>
        <strain evidence="6">DO-45</strain>
    </source>
</reference>
<protein>
    <submittedName>
        <fullName evidence="6">TxnB10</fullName>
    </submittedName>
</protein>
<dbReference type="Pfam" id="PF06722">
    <property type="entry name" value="EryCIII-like_C"/>
    <property type="match status" value="1"/>
</dbReference>
<dbReference type="CDD" id="cd03784">
    <property type="entry name" value="GT1_Gtf-like"/>
    <property type="match status" value="1"/>
</dbReference>
<dbReference type="GO" id="GO:0008194">
    <property type="term" value="F:UDP-glycosyltransferase activity"/>
    <property type="evidence" value="ECO:0007669"/>
    <property type="project" value="InterPro"/>
</dbReference>
<organism evidence="6">
    <name type="scientific">Streptomyces bottropensis</name>
    <dbReference type="NCBI Taxonomy" id="42235"/>
    <lineage>
        <taxon>Bacteria</taxon>
        <taxon>Bacillati</taxon>
        <taxon>Actinomycetota</taxon>
        <taxon>Actinomycetes</taxon>
        <taxon>Kitasatosporales</taxon>
        <taxon>Streptomycetaceae</taxon>
        <taxon>Streptomyces</taxon>
    </lineage>
</organism>